<dbReference type="InterPro" id="IPR002509">
    <property type="entry name" value="NODB_dom"/>
</dbReference>
<dbReference type="PROSITE" id="PS51677">
    <property type="entry name" value="NODB"/>
    <property type="match status" value="1"/>
</dbReference>
<dbReference type="EMBL" id="RHHU01000003">
    <property type="protein sequence ID" value="RNB88895.1"/>
    <property type="molecule type" value="Genomic_DNA"/>
</dbReference>
<dbReference type="GO" id="GO:0016810">
    <property type="term" value="F:hydrolase activity, acting on carbon-nitrogen (but not peptide) bonds"/>
    <property type="evidence" value="ECO:0007669"/>
    <property type="project" value="InterPro"/>
</dbReference>
<feature type="domain" description="NodB homology" evidence="1">
    <location>
        <begin position="39"/>
        <end position="265"/>
    </location>
</feature>
<sequence length="279" mass="31982">MPDNNIVWPNNAKCAVTVTINLDAEYFWLSMFPDSIHRPKTLSMGQYGPHRGLQRVLDALDQYGISATFFVPGKVAEIYPEHIQEIVRRGHEIGHHGYAHENFGHLTVEQQREALEKGLESLEKVSGTRPVGFRAPEGEMTQGTLDLLQEMGFLYSSSLFGDDRPYFHKRDGQQTSLIELPLHWELNDFPFFAFNYTPAFPAGQGRIANYTQVLSTWKEELKGYYEYGLHYVAQFDPQTIGTPGRIALLEQLLEFIREKDDVWICNGREMAEFYGVNRA</sequence>
<keyword evidence="3" id="KW-1185">Reference proteome</keyword>
<evidence type="ECO:0000313" key="3">
    <source>
        <dbReference type="Proteomes" id="UP000269573"/>
    </source>
</evidence>
<organism evidence="2 3">
    <name type="scientific">Brevibacillus nitrificans</name>
    <dbReference type="NCBI Taxonomy" id="651560"/>
    <lineage>
        <taxon>Bacteria</taxon>
        <taxon>Bacillati</taxon>
        <taxon>Bacillota</taxon>
        <taxon>Bacilli</taxon>
        <taxon>Bacillales</taxon>
        <taxon>Paenibacillaceae</taxon>
        <taxon>Brevibacillus</taxon>
    </lineage>
</organism>
<dbReference type="RefSeq" id="WP_122922988.1">
    <property type="nucleotide sequence ID" value="NZ_RHHU01000003.1"/>
</dbReference>
<reference evidence="2 3" key="1">
    <citation type="submission" date="2018-10" db="EMBL/GenBank/DDBJ databases">
        <title>Phylogenomics of Brevibacillus.</title>
        <authorList>
            <person name="Dunlap C."/>
        </authorList>
    </citation>
    <scope>NUCLEOTIDE SEQUENCE [LARGE SCALE GENOMIC DNA]</scope>
    <source>
        <strain evidence="2 3">JCM 15774</strain>
    </source>
</reference>
<proteinExistence type="predicted"/>
<dbReference type="PANTHER" id="PTHR47561:SF1">
    <property type="entry name" value="POLYSACCHARIDE DEACETYLASE FAMILY PROTEIN (AFU_ORTHOLOGUE AFUA_6G05030)"/>
    <property type="match status" value="1"/>
</dbReference>
<protein>
    <submittedName>
        <fullName evidence="2">Polysaccharide deacetylase</fullName>
    </submittedName>
</protein>
<evidence type="ECO:0000259" key="1">
    <source>
        <dbReference type="PROSITE" id="PS51677"/>
    </source>
</evidence>
<dbReference type="InterPro" id="IPR011330">
    <property type="entry name" value="Glyco_hydro/deAcase_b/a-brl"/>
</dbReference>
<name>A0A3M8DN52_9BACL</name>
<dbReference type="PANTHER" id="PTHR47561">
    <property type="entry name" value="POLYSACCHARIDE DEACETYLASE FAMILY PROTEIN (AFU_ORTHOLOGUE AFUA_6G05030)"/>
    <property type="match status" value="1"/>
</dbReference>
<dbReference type="Gene3D" id="3.20.20.370">
    <property type="entry name" value="Glycoside hydrolase/deacetylase"/>
    <property type="match status" value="1"/>
</dbReference>
<accession>A0A3M8DN52</accession>
<dbReference type="Proteomes" id="UP000269573">
    <property type="component" value="Unassembled WGS sequence"/>
</dbReference>
<dbReference type="GO" id="GO:0005975">
    <property type="term" value="P:carbohydrate metabolic process"/>
    <property type="evidence" value="ECO:0007669"/>
    <property type="project" value="InterPro"/>
</dbReference>
<dbReference type="SUPFAM" id="SSF88713">
    <property type="entry name" value="Glycoside hydrolase/deacetylase"/>
    <property type="match status" value="1"/>
</dbReference>
<evidence type="ECO:0000313" key="2">
    <source>
        <dbReference type="EMBL" id="RNB88895.1"/>
    </source>
</evidence>
<gene>
    <name evidence="2" type="ORF">EDM59_07315</name>
</gene>
<dbReference type="Pfam" id="PF01522">
    <property type="entry name" value="Polysacc_deac_1"/>
    <property type="match status" value="1"/>
</dbReference>
<dbReference type="AlphaFoldDB" id="A0A3M8DN52"/>
<dbReference type="InterPro" id="IPR037950">
    <property type="entry name" value="PgdA-like"/>
</dbReference>
<dbReference type="CDD" id="cd10938">
    <property type="entry name" value="CE4_HpPgdA_like"/>
    <property type="match status" value="1"/>
</dbReference>
<comment type="caution">
    <text evidence="2">The sequence shown here is derived from an EMBL/GenBank/DDBJ whole genome shotgun (WGS) entry which is preliminary data.</text>
</comment>